<evidence type="ECO:0008006" key="4">
    <source>
        <dbReference type="Google" id="ProtNLM"/>
    </source>
</evidence>
<evidence type="ECO:0000313" key="3">
    <source>
        <dbReference type="Proteomes" id="UP000321886"/>
    </source>
</evidence>
<dbReference type="OrthoDB" id="2970140at2"/>
<keyword evidence="1" id="KW-1133">Transmembrane helix</keyword>
<protein>
    <recommendedName>
        <fullName evidence="4">Competence protein ComGE</fullName>
    </recommendedName>
</protein>
<feature type="transmembrane region" description="Helical" evidence="1">
    <location>
        <begin position="12"/>
        <end position="30"/>
    </location>
</feature>
<dbReference type="Proteomes" id="UP000321886">
    <property type="component" value="Unassembled WGS sequence"/>
</dbReference>
<evidence type="ECO:0000256" key="1">
    <source>
        <dbReference type="SAM" id="Phobius"/>
    </source>
</evidence>
<keyword evidence="3" id="KW-1185">Reference proteome</keyword>
<sequence length="110" mass="13234">MKKSEGFTMLETLSAFILLMVITLFTLPLLTELRIAQKDLQIEREATKLIQNEFFEHRMRNGPLPYTSKHQWTHEITLVITQEEEWIRGCVSWKNQRKENKEFCLHDKRE</sequence>
<keyword evidence="1" id="KW-0812">Transmembrane</keyword>
<proteinExistence type="predicted"/>
<reference evidence="2 3" key="1">
    <citation type="submission" date="2019-07" db="EMBL/GenBank/DDBJ databases">
        <title>Whole genome shotgun sequence of Halobacillus faecis NBRC 103569.</title>
        <authorList>
            <person name="Hosoyama A."/>
            <person name="Uohara A."/>
            <person name="Ohji S."/>
            <person name="Ichikawa N."/>
        </authorList>
    </citation>
    <scope>NUCLEOTIDE SEQUENCE [LARGE SCALE GENOMIC DNA]</scope>
    <source>
        <strain evidence="2 3">NBRC 103569</strain>
    </source>
</reference>
<keyword evidence="1" id="KW-0472">Membrane</keyword>
<name>A0A511WM12_9BACI</name>
<comment type="caution">
    <text evidence="2">The sequence shown here is derived from an EMBL/GenBank/DDBJ whole genome shotgun (WGS) entry which is preliminary data.</text>
</comment>
<dbReference type="AlphaFoldDB" id="A0A511WM12"/>
<dbReference type="RefSeq" id="WP_146812860.1">
    <property type="nucleotide sequence ID" value="NZ_BJYD01000003.1"/>
</dbReference>
<accession>A0A511WM12</accession>
<organism evidence="2 3">
    <name type="scientific">Halobacillus faecis</name>
    <dbReference type="NCBI Taxonomy" id="360184"/>
    <lineage>
        <taxon>Bacteria</taxon>
        <taxon>Bacillati</taxon>
        <taxon>Bacillota</taxon>
        <taxon>Bacilli</taxon>
        <taxon>Bacillales</taxon>
        <taxon>Bacillaceae</taxon>
        <taxon>Halobacillus</taxon>
    </lineage>
</organism>
<gene>
    <name evidence="2" type="ORF">HFA01_03470</name>
</gene>
<dbReference type="EMBL" id="BJYD01000003">
    <property type="protein sequence ID" value="GEN52085.1"/>
    <property type="molecule type" value="Genomic_DNA"/>
</dbReference>
<evidence type="ECO:0000313" key="2">
    <source>
        <dbReference type="EMBL" id="GEN52085.1"/>
    </source>
</evidence>